<evidence type="ECO:0000256" key="3">
    <source>
        <dbReference type="SAM" id="SignalP"/>
    </source>
</evidence>
<feature type="domain" description="N-acetylmuramoyl-L-alanine amidase" evidence="4">
    <location>
        <begin position="323"/>
        <end position="484"/>
    </location>
</feature>
<protein>
    <recommendedName>
        <fullName evidence="8">N-acetylmuramoyl-L-alanine amidase</fullName>
    </recommendedName>
</protein>
<evidence type="ECO:0008006" key="8">
    <source>
        <dbReference type="Google" id="ProtNLM"/>
    </source>
</evidence>
<dbReference type="PANTHER" id="PTHR11022">
    <property type="entry name" value="PEPTIDOGLYCAN RECOGNITION PROTEIN"/>
    <property type="match status" value="1"/>
</dbReference>
<dbReference type="InterPro" id="IPR015510">
    <property type="entry name" value="PGRP"/>
</dbReference>
<dbReference type="CDD" id="cd06583">
    <property type="entry name" value="PGRP"/>
    <property type="match status" value="1"/>
</dbReference>
<evidence type="ECO:0000256" key="1">
    <source>
        <dbReference type="ARBA" id="ARBA00007553"/>
    </source>
</evidence>
<evidence type="ECO:0000259" key="5">
    <source>
        <dbReference type="SMART" id="SM00701"/>
    </source>
</evidence>
<dbReference type="Pfam" id="PF01510">
    <property type="entry name" value="Amidase_2"/>
    <property type="match status" value="1"/>
</dbReference>
<keyword evidence="3" id="KW-0732">Signal</keyword>
<dbReference type="SMART" id="SM00644">
    <property type="entry name" value="Ami_2"/>
    <property type="match status" value="1"/>
</dbReference>
<dbReference type="AlphaFoldDB" id="A0A918TXX8"/>
<dbReference type="Gene3D" id="3.40.80.10">
    <property type="entry name" value="Peptidoglycan recognition protein-like"/>
    <property type="match status" value="1"/>
</dbReference>
<evidence type="ECO:0000313" key="6">
    <source>
        <dbReference type="EMBL" id="GHC67617.1"/>
    </source>
</evidence>
<sequence length="504" mass="52043">MRGIFVSSAVTVCAAAALTLPFLAIPSAAVPAPPDGASVPATRTPAGAHGVPGATQSLPLVPLGPARRAARPGGTRAVARGLPPREVARFSLVGIVWDDAATELRGRAQVRTRGAGTTTWSAWQDVQTHDDDRPDPLSPEARRGRPRGATAPLWVGASDAVQVRVHPKAPAGRASGAPALPPGLRVELVDPGRDPAPRGRGLGRQAPAPAPSPSDEETASSAANYPLAPLGATEIPALARPESEKDIDATHVDLTGATDARPPADGRGEADPEGEGAEAPGETVSGPADDTDPEADDADPWGHYVGGRPRIVTRAGWGADESIRERGFPYTTTVRAAFVHHTASGNGYSCAQSASLVRGIYRYHVVSSGWRDIGYNFLIDKCGTVYEGRAGGVAKPVRGAHTLGFNANSMGIAVLGSFGGTNPPTAVVNAIAGLTAWKLGLYDVNPLGTARLVSGGGNLFKKGTTVRLKVISGHRDGYSTECPGDRLYNRLGAVRTAAARLQGR</sequence>
<feature type="compositionally biased region" description="Acidic residues" evidence="2">
    <location>
        <begin position="289"/>
        <end position="299"/>
    </location>
</feature>
<feature type="signal peptide" evidence="3">
    <location>
        <begin position="1"/>
        <end position="24"/>
    </location>
</feature>
<dbReference type="SMART" id="SM00701">
    <property type="entry name" value="PGRP"/>
    <property type="match status" value="1"/>
</dbReference>
<dbReference type="InterPro" id="IPR002502">
    <property type="entry name" value="Amidase_domain"/>
</dbReference>
<comment type="similarity">
    <text evidence="1">Belongs to the N-acetylmuramoyl-L-alanine amidase 2 family.</text>
</comment>
<organism evidence="6 7">
    <name type="scientific">Streptomyces cinnamoneus</name>
    <name type="common">Streptoverticillium cinnamoneum</name>
    <dbReference type="NCBI Taxonomy" id="53446"/>
    <lineage>
        <taxon>Bacteria</taxon>
        <taxon>Bacillati</taxon>
        <taxon>Actinomycetota</taxon>
        <taxon>Actinomycetes</taxon>
        <taxon>Kitasatosporales</taxon>
        <taxon>Streptomycetaceae</taxon>
        <taxon>Streptomyces</taxon>
        <taxon>Streptomyces cinnamoneus group</taxon>
    </lineage>
</organism>
<dbReference type="Proteomes" id="UP000646244">
    <property type="component" value="Unassembled WGS sequence"/>
</dbReference>
<evidence type="ECO:0000313" key="7">
    <source>
        <dbReference type="Proteomes" id="UP000646244"/>
    </source>
</evidence>
<dbReference type="InterPro" id="IPR036505">
    <property type="entry name" value="Amidase/PGRP_sf"/>
</dbReference>
<dbReference type="SUPFAM" id="SSF55846">
    <property type="entry name" value="N-acetylmuramoyl-L-alanine amidase-like"/>
    <property type="match status" value="1"/>
</dbReference>
<feature type="chain" id="PRO_5038910339" description="N-acetylmuramoyl-L-alanine amidase" evidence="3">
    <location>
        <begin position="25"/>
        <end position="504"/>
    </location>
</feature>
<dbReference type="GO" id="GO:0008270">
    <property type="term" value="F:zinc ion binding"/>
    <property type="evidence" value="ECO:0007669"/>
    <property type="project" value="InterPro"/>
</dbReference>
<feature type="compositionally biased region" description="Basic and acidic residues" evidence="2">
    <location>
        <begin position="187"/>
        <end position="197"/>
    </location>
</feature>
<reference evidence="6" key="1">
    <citation type="journal article" date="2014" name="Int. J. Syst. Evol. Microbiol.">
        <title>Complete genome sequence of Corynebacterium casei LMG S-19264T (=DSM 44701T), isolated from a smear-ripened cheese.</title>
        <authorList>
            <consortium name="US DOE Joint Genome Institute (JGI-PGF)"/>
            <person name="Walter F."/>
            <person name="Albersmeier A."/>
            <person name="Kalinowski J."/>
            <person name="Ruckert C."/>
        </authorList>
    </citation>
    <scope>NUCLEOTIDE SEQUENCE</scope>
    <source>
        <strain evidence="6">JCM 4633</strain>
    </source>
</reference>
<dbReference type="GO" id="GO:0009253">
    <property type="term" value="P:peptidoglycan catabolic process"/>
    <property type="evidence" value="ECO:0007669"/>
    <property type="project" value="InterPro"/>
</dbReference>
<feature type="domain" description="Peptidoglycan recognition protein family" evidence="5">
    <location>
        <begin position="309"/>
        <end position="457"/>
    </location>
</feature>
<dbReference type="InterPro" id="IPR006619">
    <property type="entry name" value="PGRP_domain_met/bac"/>
</dbReference>
<feature type="compositionally biased region" description="Basic and acidic residues" evidence="2">
    <location>
        <begin position="127"/>
        <end position="143"/>
    </location>
</feature>
<dbReference type="EMBL" id="BMVB01000023">
    <property type="protein sequence ID" value="GHC67617.1"/>
    <property type="molecule type" value="Genomic_DNA"/>
</dbReference>
<dbReference type="GO" id="GO:0008745">
    <property type="term" value="F:N-acetylmuramoyl-L-alanine amidase activity"/>
    <property type="evidence" value="ECO:0007669"/>
    <property type="project" value="InterPro"/>
</dbReference>
<comment type="caution">
    <text evidence="6">The sequence shown here is derived from an EMBL/GenBank/DDBJ whole genome shotgun (WGS) entry which is preliminary data.</text>
</comment>
<accession>A0A918TXX8</accession>
<gene>
    <name evidence="6" type="ORF">GCM10010507_52120</name>
</gene>
<evidence type="ECO:0000256" key="2">
    <source>
        <dbReference type="SAM" id="MobiDB-lite"/>
    </source>
</evidence>
<proteinExistence type="inferred from homology"/>
<name>A0A918TXX8_STRCJ</name>
<reference evidence="6" key="2">
    <citation type="submission" date="2020-09" db="EMBL/GenBank/DDBJ databases">
        <authorList>
            <person name="Sun Q."/>
            <person name="Ohkuma M."/>
        </authorList>
    </citation>
    <scope>NUCLEOTIDE SEQUENCE</scope>
    <source>
        <strain evidence="6">JCM 4633</strain>
    </source>
</reference>
<feature type="region of interest" description="Disordered" evidence="2">
    <location>
        <begin position="125"/>
        <end position="155"/>
    </location>
</feature>
<evidence type="ECO:0000259" key="4">
    <source>
        <dbReference type="SMART" id="SM00644"/>
    </source>
</evidence>
<feature type="region of interest" description="Disordered" evidence="2">
    <location>
        <begin position="169"/>
        <end position="221"/>
    </location>
</feature>
<dbReference type="PANTHER" id="PTHR11022:SF41">
    <property type="entry name" value="PEPTIDOGLYCAN-RECOGNITION PROTEIN LC-RELATED"/>
    <property type="match status" value="1"/>
</dbReference>
<feature type="region of interest" description="Disordered" evidence="2">
    <location>
        <begin position="246"/>
        <end position="307"/>
    </location>
</feature>
<dbReference type="RefSeq" id="WP_229845094.1">
    <property type="nucleotide sequence ID" value="NZ_BMVB01000023.1"/>
</dbReference>